<proteinExistence type="predicted"/>
<accession>A0A3B0TJE8</accession>
<organism evidence="1">
    <name type="scientific">hydrothermal vent metagenome</name>
    <dbReference type="NCBI Taxonomy" id="652676"/>
    <lineage>
        <taxon>unclassified sequences</taxon>
        <taxon>metagenomes</taxon>
        <taxon>ecological metagenomes</taxon>
    </lineage>
</organism>
<evidence type="ECO:0000313" key="1">
    <source>
        <dbReference type="EMBL" id="VAW13437.1"/>
    </source>
</evidence>
<dbReference type="AlphaFoldDB" id="A0A3B0TJE8"/>
<feature type="non-terminal residue" evidence="1">
    <location>
        <position position="26"/>
    </location>
</feature>
<protein>
    <submittedName>
        <fullName evidence="1">Uncharacterized protein</fullName>
    </submittedName>
</protein>
<sequence length="26" mass="2722">MESHLLGSLIALLCIACAVALVVRIL</sequence>
<dbReference type="EMBL" id="UOEN01000169">
    <property type="protein sequence ID" value="VAW13437.1"/>
    <property type="molecule type" value="Genomic_DNA"/>
</dbReference>
<reference evidence="1" key="1">
    <citation type="submission" date="2018-06" db="EMBL/GenBank/DDBJ databases">
        <authorList>
            <person name="Zhirakovskaya E."/>
        </authorList>
    </citation>
    <scope>NUCLEOTIDE SEQUENCE</scope>
</reference>
<gene>
    <name evidence="1" type="ORF">MNBD_BACTEROID05-570</name>
</gene>
<name>A0A3B0TJE8_9ZZZZ</name>